<feature type="transmembrane region" description="Helical" evidence="1">
    <location>
        <begin position="61"/>
        <end position="85"/>
    </location>
</feature>
<feature type="non-terminal residue" evidence="2">
    <location>
        <position position="90"/>
    </location>
</feature>
<dbReference type="EMBL" id="LAZR01022201">
    <property type="protein sequence ID" value="KKL82694.1"/>
    <property type="molecule type" value="Genomic_DNA"/>
</dbReference>
<name>A0A0F9F8G9_9ZZZZ</name>
<keyword evidence="1" id="KW-1133">Transmembrane helix</keyword>
<keyword evidence="1" id="KW-0472">Membrane</keyword>
<comment type="caution">
    <text evidence="2">The sequence shown here is derived from an EMBL/GenBank/DDBJ whole genome shotgun (WGS) entry which is preliminary data.</text>
</comment>
<proteinExistence type="predicted"/>
<sequence length="90" mass="10545">MTNAEMCALCYFGINFLFTLIWWTIPGWINIYRKKYNLPMKMVLWPLTVKQMEYWTANVEVVCFTLLGIMGGVPVFMIVSAYKFISWGIS</sequence>
<keyword evidence="1" id="KW-0812">Transmembrane</keyword>
<organism evidence="2">
    <name type="scientific">marine sediment metagenome</name>
    <dbReference type="NCBI Taxonomy" id="412755"/>
    <lineage>
        <taxon>unclassified sequences</taxon>
        <taxon>metagenomes</taxon>
        <taxon>ecological metagenomes</taxon>
    </lineage>
</organism>
<feature type="transmembrane region" description="Helical" evidence="1">
    <location>
        <begin position="12"/>
        <end position="32"/>
    </location>
</feature>
<dbReference type="AlphaFoldDB" id="A0A0F9F8G9"/>
<evidence type="ECO:0000256" key="1">
    <source>
        <dbReference type="SAM" id="Phobius"/>
    </source>
</evidence>
<evidence type="ECO:0000313" key="2">
    <source>
        <dbReference type="EMBL" id="KKL82694.1"/>
    </source>
</evidence>
<reference evidence="2" key="1">
    <citation type="journal article" date="2015" name="Nature">
        <title>Complex archaea that bridge the gap between prokaryotes and eukaryotes.</title>
        <authorList>
            <person name="Spang A."/>
            <person name="Saw J.H."/>
            <person name="Jorgensen S.L."/>
            <person name="Zaremba-Niedzwiedzka K."/>
            <person name="Martijn J."/>
            <person name="Lind A.E."/>
            <person name="van Eijk R."/>
            <person name="Schleper C."/>
            <person name="Guy L."/>
            <person name="Ettema T.J."/>
        </authorList>
    </citation>
    <scope>NUCLEOTIDE SEQUENCE</scope>
</reference>
<gene>
    <name evidence="2" type="ORF">LCGC14_1982160</name>
</gene>
<protein>
    <submittedName>
        <fullName evidence="2">Uncharacterized protein</fullName>
    </submittedName>
</protein>
<accession>A0A0F9F8G9</accession>